<keyword evidence="1" id="KW-0554">One-carbon metabolism</keyword>
<keyword evidence="2 5" id="KW-0436">Ligase</keyword>
<dbReference type="Pfam" id="PF01268">
    <property type="entry name" value="FTHFS"/>
    <property type="match status" value="1"/>
</dbReference>
<name>T0ZLT9_9ZZZZ</name>
<evidence type="ECO:0000256" key="2">
    <source>
        <dbReference type="ARBA" id="ARBA00022598"/>
    </source>
</evidence>
<evidence type="ECO:0000256" key="3">
    <source>
        <dbReference type="ARBA" id="ARBA00022741"/>
    </source>
</evidence>
<dbReference type="EC" id="6.3.4.3" evidence="5"/>
<accession>T0ZLT9</accession>
<dbReference type="InterPro" id="IPR027417">
    <property type="entry name" value="P-loop_NTPase"/>
</dbReference>
<evidence type="ECO:0000256" key="4">
    <source>
        <dbReference type="ARBA" id="ARBA00022840"/>
    </source>
</evidence>
<comment type="caution">
    <text evidence="5">The sequence shown here is derived from an EMBL/GenBank/DDBJ whole genome shotgun (WGS) entry which is preliminary data.</text>
</comment>
<keyword evidence="3" id="KW-0547">Nucleotide-binding</keyword>
<dbReference type="GO" id="GO:0005524">
    <property type="term" value="F:ATP binding"/>
    <property type="evidence" value="ECO:0007669"/>
    <property type="project" value="UniProtKB-KW"/>
</dbReference>
<dbReference type="AlphaFoldDB" id="T0ZLT9"/>
<dbReference type="GO" id="GO:0004329">
    <property type="term" value="F:formate-tetrahydrofolate ligase activity"/>
    <property type="evidence" value="ECO:0007669"/>
    <property type="project" value="UniProtKB-EC"/>
</dbReference>
<sequence>MRARADEGTRSRPLYGPGATTETILDKIVGRIYGGKGAVWSERALAQLDRLRQDGEPDGPVCVAKTALSLSADARLRGRPSGFEVPVRDVTRSAGAGFTVVHIGTIETMPGLPRHPAARRIDLADDGVVRNLT</sequence>
<proteinExistence type="predicted"/>
<dbReference type="GO" id="GO:0006730">
    <property type="term" value="P:one-carbon metabolic process"/>
    <property type="evidence" value="ECO:0007669"/>
    <property type="project" value="UniProtKB-KW"/>
</dbReference>
<protein>
    <submittedName>
        <fullName evidence="5">Formate-tetrahydrofolate ligase</fullName>
        <ecNumber evidence="5">6.3.4.3</ecNumber>
    </submittedName>
</protein>
<gene>
    <name evidence="5" type="ORF">B1B_13055</name>
</gene>
<reference evidence="5" key="1">
    <citation type="submission" date="2013-08" db="EMBL/GenBank/DDBJ databases">
        <authorList>
            <person name="Mendez C."/>
            <person name="Richter M."/>
            <person name="Ferrer M."/>
            <person name="Sanchez J."/>
        </authorList>
    </citation>
    <scope>NUCLEOTIDE SEQUENCE</scope>
</reference>
<dbReference type="EMBL" id="AUZY01008586">
    <property type="protein sequence ID" value="EQD45442.1"/>
    <property type="molecule type" value="Genomic_DNA"/>
</dbReference>
<evidence type="ECO:0000256" key="1">
    <source>
        <dbReference type="ARBA" id="ARBA00022563"/>
    </source>
</evidence>
<reference evidence="5" key="2">
    <citation type="journal article" date="2014" name="ISME J.">
        <title>Microbial stratification in low pH oxic and suboxic macroscopic growths along an acid mine drainage.</title>
        <authorList>
            <person name="Mendez-Garcia C."/>
            <person name="Mesa V."/>
            <person name="Sprenger R.R."/>
            <person name="Richter M."/>
            <person name="Diez M.S."/>
            <person name="Solano J."/>
            <person name="Bargiela R."/>
            <person name="Golyshina O.V."/>
            <person name="Manteca A."/>
            <person name="Ramos J.L."/>
            <person name="Gallego J.R."/>
            <person name="Llorente I."/>
            <person name="Martins Dos Santos V.A."/>
            <person name="Jensen O.N."/>
            <person name="Pelaez A.I."/>
            <person name="Sanchez J."/>
            <person name="Ferrer M."/>
        </authorList>
    </citation>
    <scope>NUCLEOTIDE SEQUENCE</scope>
</reference>
<organism evidence="5">
    <name type="scientific">mine drainage metagenome</name>
    <dbReference type="NCBI Taxonomy" id="410659"/>
    <lineage>
        <taxon>unclassified sequences</taxon>
        <taxon>metagenomes</taxon>
        <taxon>ecological metagenomes</taxon>
    </lineage>
</organism>
<evidence type="ECO:0000313" key="5">
    <source>
        <dbReference type="EMBL" id="EQD45442.1"/>
    </source>
</evidence>
<dbReference type="Gene3D" id="3.10.410.10">
    <property type="entry name" value="Formyltetrahydrofolate synthetase, domain 3"/>
    <property type="match status" value="1"/>
</dbReference>
<dbReference type="SUPFAM" id="SSF52540">
    <property type="entry name" value="P-loop containing nucleoside triphosphate hydrolases"/>
    <property type="match status" value="1"/>
</dbReference>
<dbReference type="InterPro" id="IPR000559">
    <property type="entry name" value="Formate_THF_ligase"/>
</dbReference>
<keyword evidence="4" id="KW-0067">ATP-binding</keyword>